<dbReference type="PANTHER" id="PTHR45674">
    <property type="entry name" value="DNA LIGASE 1/3 FAMILY MEMBER"/>
    <property type="match status" value="1"/>
</dbReference>
<dbReference type="AlphaFoldDB" id="A0A8S1EW70"/>
<reference evidence="9 10" key="1">
    <citation type="submission" date="2020-04" db="EMBL/GenBank/DDBJ databases">
        <authorList>
            <person name="Laetsch R D."/>
            <person name="Stevens L."/>
            <person name="Kumar S."/>
            <person name="Blaxter L. M."/>
        </authorList>
    </citation>
    <scope>NUCLEOTIDE SEQUENCE [LARGE SCALE GENOMIC DNA]</scope>
</reference>
<dbReference type="PROSITE" id="PS50064">
    <property type="entry name" value="ZF_PARP_2"/>
    <property type="match status" value="1"/>
</dbReference>
<dbReference type="Proteomes" id="UP000494206">
    <property type="component" value="Unassembled WGS sequence"/>
</dbReference>
<keyword evidence="6" id="KW-0539">Nucleus</keyword>
<feature type="domain" description="PARP-type" evidence="8">
    <location>
        <begin position="8"/>
        <end position="105"/>
    </location>
</feature>
<evidence type="ECO:0000259" key="8">
    <source>
        <dbReference type="PROSITE" id="PS50064"/>
    </source>
</evidence>
<dbReference type="SUPFAM" id="SSF57716">
    <property type="entry name" value="Glucocorticoid receptor-like (DNA-binding domain)"/>
    <property type="match status" value="1"/>
</dbReference>
<dbReference type="InterPro" id="IPR001510">
    <property type="entry name" value="Znf_PARP"/>
</dbReference>
<organism evidence="9 10">
    <name type="scientific">Caenorhabditis bovis</name>
    <dbReference type="NCBI Taxonomy" id="2654633"/>
    <lineage>
        <taxon>Eukaryota</taxon>
        <taxon>Metazoa</taxon>
        <taxon>Ecdysozoa</taxon>
        <taxon>Nematoda</taxon>
        <taxon>Chromadorea</taxon>
        <taxon>Rhabditida</taxon>
        <taxon>Rhabditina</taxon>
        <taxon>Rhabditomorpha</taxon>
        <taxon>Rhabditoidea</taxon>
        <taxon>Rhabditidae</taxon>
        <taxon>Peloderinae</taxon>
        <taxon>Caenorhabditis</taxon>
    </lineage>
</organism>
<dbReference type="OrthoDB" id="206088at2759"/>
<evidence type="ECO:0000313" key="9">
    <source>
        <dbReference type="EMBL" id="CAB3405563.1"/>
    </source>
</evidence>
<dbReference type="GO" id="GO:0003910">
    <property type="term" value="F:DNA ligase (ATP) activity"/>
    <property type="evidence" value="ECO:0007669"/>
    <property type="project" value="InterPro"/>
</dbReference>
<comment type="caution">
    <text evidence="9">The sequence shown here is derived from an EMBL/GenBank/DDBJ whole genome shotgun (WGS) entry which is preliminary data.</text>
</comment>
<dbReference type="GO" id="GO:0006273">
    <property type="term" value="P:lagging strand elongation"/>
    <property type="evidence" value="ECO:0007669"/>
    <property type="project" value="TreeGrafter"/>
</dbReference>
<evidence type="ECO:0000256" key="2">
    <source>
        <dbReference type="ARBA" id="ARBA00022598"/>
    </source>
</evidence>
<keyword evidence="4" id="KW-0863">Zinc-finger</keyword>
<dbReference type="GO" id="GO:0006281">
    <property type="term" value="P:DNA repair"/>
    <property type="evidence" value="ECO:0007669"/>
    <property type="project" value="InterPro"/>
</dbReference>
<dbReference type="GO" id="GO:0008270">
    <property type="term" value="F:zinc ion binding"/>
    <property type="evidence" value="ECO:0007669"/>
    <property type="project" value="UniProtKB-KW"/>
</dbReference>
<keyword evidence="3" id="KW-0479">Metal-binding</keyword>
<dbReference type="InterPro" id="IPR050191">
    <property type="entry name" value="ATP-dep_DNA_ligase"/>
</dbReference>
<keyword evidence="5" id="KW-0862">Zinc</keyword>
<evidence type="ECO:0000256" key="4">
    <source>
        <dbReference type="ARBA" id="ARBA00022771"/>
    </source>
</evidence>
<feature type="compositionally biased region" description="Basic and acidic residues" evidence="7">
    <location>
        <begin position="126"/>
        <end position="145"/>
    </location>
</feature>
<dbReference type="GO" id="GO:0005634">
    <property type="term" value="C:nucleus"/>
    <property type="evidence" value="ECO:0007669"/>
    <property type="project" value="UniProtKB-SubCell"/>
</dbReference>
<dbReference type="GO" id="GO:0005739">
    <property type="term" value="C:mitochondrion"/>
    <property type="evidence" value="ECO:0007669"/>
    <property type="project" value="TreeGrafter"/>
</dbReference>
<evidence type="ECO:0000256" key="1">
    <source>
        <dbReference type="ARBA" id="ARBA00004123"/>
    </source>
</evidence>
<evidence type="ECO:0000256" key="7">
    <source>
        <dbReference type="SAM" id="MobiDB-lite"/>
    </source>
</evidence>
<comment type="subcellular location">
    <subcellularLocation>
        <location evidence="1">Nucleus</location>
    </subcellularLocation>
</comment>
<dbReference type="FunFam" id="3.30.1740.10:FF:000008">
    <property type="entry name" value="DNA ligase"/>
    <property type="match status" value="1"/>
</dbReference>
<feature type="region of interest" description="Disordered" evidence="7">
    <location>
        <begin position="352"/>
        <end position="455"/>
    </location>
</feature>
<feature type="compositionally biased region" description="Low complexity" evidence="7">
    <location>
        <begin position="407"/>
        <end position="419"/>
    </location>
</feature>
<evidence type="ECO:0000256" key="6">
    <source>
        <dbReference type="ARBA" id="ARBA00023242"/>
    </source>
</evidence>
<gene>
    <name evidence="9" type="ORF">CBOVIS_LOCUS7747</name>
</gene>
<dbReference type="SMART" id="SM01336">
    <property type="entry name" value="zf-PARP"/>
    <property type="match status" value="1"/>
</dbReference>
<feature type="compositionally biased region" description="Acidic residues" evidence="7">
    <location>
        <begin position="374"/>
        <end position="406"/>
    </location>
</feature>
<sequence>MSTSTTRFCTDYGKRVAKCQKCKMQLEKGSLRLGKIVPNFFLAQKDDSKPPPDMKQYFHKNCLFEMLFKARATTKVIESTEDLEGFDDLNAEDQDDIKKLIGELMEKRSKDGDVVKTPKNAKKPPKKSDETEETMAKKPEKRKIDEAKPREFDETSKYNSLYKFSKACEVIGSLDSSKEKKAAINAMVSKDDFDGDLRVWLVLLLREKDENDYHVNEENLKKYFAKILNTEEDELEAGDNGDLSQKIREKVESIRKNGKSDWSIQKALRYLEKLATISDDDQRQSHFKFATKRLSPIELQCLIRLSLKDLHTNLTVREAFDAIHPNCFKFYEKNGENIEKTVEKYYAGALEEPKAKKSSEPPSKKSRKPKKEESDDSEAMSESEEESFVSDDDDDVDSDADSDDLVSDGSSEDVSSSSSSEDDDNFEKAREKLKVPRGTRSRPLSNKNTEEKCPPGMTACWYGAQCYRKNPEHKQEYWHPTASK</sequence>
<dbReference type="InterPro" id="IPR036957">
    <property type="entry name" value="Znf_PARP_sf"/>
</dbReference>
<dbReference type="InterPro" id="IPR019406">
    <property type="entry name" value="APLF_PBZ"/>
</dbReference>
<dbReference type="Pfam" id="PF00645">
    <property type="entry name" value="zf-PARP"/>
    <property type="match status" value="1"/>
</dbReference>
<name>A0A8S1EW70_9PELO</name>
<dbReference type="GO" id="GO:0003677">
    <property type="term" value="F:DNA binding"/>
    <property type="evidence" value="ECO:0007669"/>
    <property type="project" value="InterPro"/>
</dbReference>
<protein>
    <recommendedName>
        <fullName evidence="8">PARP-type domain-containing protein</fullName>
    </recommendedName>
</protein>
<dbReference type="Gene3D" id="1.10.3260.10">
    <property type="entry name" value="DNA ligase, ATP-dependent, N-terminal domain"/>
    <property type="match status" value="1"/>
</dbReference>
<dbReference type="EMBL" id="CADEPM010000004">
    <property type="protein sequence ID" value="CAB3405563.1"/>
    <property type="molecule type" value="Genomic_DNA"/>
</dbReference>
<proteinExistence type="predicted"/>
<dbReference type="PANTHER" id="PTHR45674:SF3">
    <property type="entry name" value="PARP-TYPE DOMAIN-CONTAINING PROTEIN"/>
    <property type="match status" value="1"/>
</dbReference>
<dbReference type="GO" id="GO:0006310">
    <property type="term" value="P:DNA recombination"/>
    <property type="evidence" value="ECO:0007669"/>
    <property type="project" value="InterPro"/>
</dbReference>
<evidence type="ECO:0000256" key="5">
    <source>
        <dbReference type="ARBA" id="ARBA00022833"/>
    </source>
</evidence>
<evidence type="ECO:0000256" key="3">
    <source>
        <dbReference type="ARBA" id="ARBA00022723"/>
    </source>
</evidence>
<feature type="compositionally biased region" description="Basic and acidic residues" evidence="7">
    <location>
        <begin position="352"/>
        <end position="363"/>
    </location>
</feature>
<dbReference type="Gene3D" id="3.30.1740.10">
    <property type="entry name" value="Zinc finger, PARP-type"/>
    <property type="match status" value="1"/>
</dbReference>
<feature type="region of interest" description="Disordered" evidence="7">
    <location>
        <begin position="109"/>
        <end position="145"/>
    </location>
</feature>
<dbReference type="Pfam" id="PF10283">
    <property type="entry name" value="zf-CCHH"/>
    <property type="match status" value="1"/>
</dbReference>
<dbReference type="Pfam" id="PF04675">
    <property type="entry name" value="DNA_ligase_A_N"/>
    <property type="match status" value="1"/>
</dbReference>
<keyword evidence="10" id="KW-1185">Reference proteome</keyword>
<evidence type="ECO:0000313" key="10">
    <source>
        <dbReference type="Proteomes" id="UP000494206"/>
    </source>
</evidence>
<keyword evidence="2" id="KW-0436">Ligase</keyword>
<dbReference type="InterPro" id="IPR012308">
    <property type="entry name" value="DNA_ligase_ATP-dep_N"/>
</dbReference>
<accession>A0A8S1EW70</accession>
<dbReference type="InterPro" id="IPR036599">
    <property type="entry name" value="DNA_ligase_N_sf"/>
</dbReference>